<proteinExistence type="predicted"/>
<evidence type="ECO:0000313" key="4">
    <source>
        <dbReference type="Proteomes" id="UP001580407"/>
    </source>
</evidence>
<evidence type="ECO:0000259" key="2">
    <source>
        <dbReference type="Pfam" id="PF13411"/>
    </source>
</evidence>
<sequence>MQETGVTSEIAKTLGVGASTLRKYAAALEEKGYVFERAVNQSRIYTEADVDCFRHLKSLLRENNMTMTDAVEAVLTELRQQEEPLPFPKEPSPDLMALVEEVTAAVPVLHKPAPSHEQEHPPGVEVSSSQEQLPVEGVSSGQEQERIDALLQWEELHRRIAELEAQQEKLLETHSSLTAQLEEQRRWIKEKTEEERDRQLITNLRSYQGRRKKARSPLFSIFGLLPRKSREA</sequence>
<keyword evidence="1" id="KW-0175">Coiled coil</keyword>
<dbReference type="EMBL" id="JBHILM010000018">
    <property type="protein sequence ID" value="MFB5682553.1"/>
    <property type="molecule type" value="Genomic_DNA"/>
</dbReference>
<organism evidence="3 4">
    <name type="scientific">Paenibacillus terreus</name>
    <dbReference type="NCBI Taxonomy" id="1387834"/>
    <lineage>
        <taxon>Bacteria</taxon>
        <taxon>Bacillati</taxon>
        <taxon>Bacillota</taxon>
        <taxon>Bacilli</taxon>
        <taxon>Bacillales</taxon>
        <taxon>Paenibacillaceae</taxon>
        <taxon>Paenibacillus</taxon>
    </lineage>
</organism>
<name>A0ABV5BA24_9BACL</name>
<accession>A0ABV5BA24</accession>
<evidence type="ECO:0000256" key="1">
    <source>
        <dbReference type="SAM" id="Coils"/>
    </source>
</evidence>
<dbReference type="Proteomes" id="UP001580407">
    <property type="component" value="Unassembled WGS sequence"/>
</dbReference>
<evidence type="ECO:0000313" key="3">
    <source>
        <dbReference type="EMBL" id="MFB5682553.1"/>
    </source>
</evidence>
<reference evidence="3 4" key="1">
    <citation type="submission" date="2024-09" db="EMBL/GenBank/DDBJ databases">
        <authorList>
            <person name="Ruan L."/>
        </authorList>
    </citation>
    <scope>NUCLEOTIDE SEQUENCE [LARGE SCALE GENOMIC DNA]</scope>
    <source>
        <strain evidence="3 4">D33</strain>
    </source>
</reference>
<dbReference type="InterPro" id="IPR000551">
    <property type="entry name" value="MerR-type_HTH_dom"/>
</dbReference>
<dbReference type="SUPFAM" id="SSF46955">
    <property type="entry name" value="Putative DNA-binding domain"/>
    <property type="match status" value="1"/>
</dbReference>
<dbReference type="Gene3D" id="1.10.1660.10">
    <property type="match status" value="1"/>
</dbReference>
<protein>
    <submittedName>
        <fullName evidence="3">MerR family transcriptional regulator</fullName>
    </submittedName>
</protein>
<dbReference type="RefSeq" id="WP_375526310.1">
    <property type="nucleotide sequence ID" value="NZ_JBHILM010000018.1"/>
</dbReference>
<feature type="domain" description="HTH merR-type" evidence="2">
    <location>
        <begin position="8"/>
        <end position="72"/>
    </location>
</feature>
<feature type="coiled-coil region" evidence="1">
    <location>
        <begin position="153"/>
        <end position="180"/>
    </location>
</feature>
<gene>
    <name evidence="3" type="ORF">ACE3NQ_16625</name>
</gene>
<dbReference type="Pfam" id="PF13411">
    <property type="entry name" value="MerR_1"/>
    <property type="match status" value="1"/>
</dbReference>
<dbReference type="InterPro" id="IPR009061">
    <property type="entry name" value="DNA-bd_dom_put_sf"/>
</dbReference>
<keyword evidence="4" id="KW-1185">Reference proteome</keyword>
<comment type="caution">
    <text evidence="3">The sequence shown here is derived from an EMBL/GenBank/DDBJ whole genome shotgun (WGS) entry which is preliminary data.</text>
</comment>